<dbReference type="EC" id="2.4.-.-" evidence="5"/>
<feature type="transmembrane region" description="Helical" evidence="4">
    <location>
        <begin position="360"/>
        <end position="385"/>
    </location>
</feature>
<dbReference type="EMBL" id="CP157675">
    <property type="protein sequence ID" value="XBP70533.1"/>
    <property type="molecule type" value="Genomic_DNA"/>
</dbReference>
<dbReference type="Gene3D" id="3.90.550.10">
    <property type="entry name" value="Spore Coat Polysaccharide Biosynthesis Protein SpsA, Chain A"/>
    <property type="match status" value="1"/>
</dbReference>
<evidence type="ECO:0000256" key="3">
    <source>
        <dbReference type="ARBA" id="ARBA00022679"/>
    </source>
</evidence>
<dbReference type="CDD" id="cd06423">
    <property type="entry name" value="CESA_like"/>
    <property type="match status" value="1"/>
</dbReference>
<reference evidence="5" key="1">
    <citation type="submission" date="2024-05" db="EMBL/GenBank/DDBJ databases">
        <authorList>
            <person name="Bunk B."/>
            <person name="Swiderski J."/>
            <person name="Sproer C."/>
            <person name="Thiel V."/>
        </authorList>
    </citation>
    <scope>NUCLEOTIDE SEQUENCE</scope>
    <source>
        <strain evidence="5">DSM 17735</strain>
    </source>
</reference>
<comment type="similarity">
    <text evidence="1">Belongs to the glycosyltransferase 2 family.</text>
</comment>
<keyword evidence="4" id="KW-0812">Transmembrane</keyword>
<name>A0AAU7LSV9_9BURK</name>
<keyword evidence="4" id="KW-1133">Transmembrane helix</keyword>
<keyword evidence="4" id="KW-0472">Membrane</keyword>
<evidence type="ECO:0000256" key="2">
    <source>
        <dbReference type="ARBA" id="ARBA00022676"/>
    </source>
</evidence>
<accession>A0AAU7LSV9</accession>
<dbReference type="InterPro" id="IPR029044">
    <property type="entry name" value="Nucleotide-diphossugar_trans"/>
</dbReference>
<gene>
    <name evidence="5" type="ORF">ABLV49_01455</name>
</gene>
<dbReference type="RefSeq" id="WP_349279894.1">
    <property type="nucleotide sequence ID" value="NZ_CBCSCU010000008.1"/>
</dbReference>
<feature type="transmembrane region" description="Helical" evidence="4">
    <location>
        <begin position="57"/>
        <end position="78"/>
    </location>
</feature>
<dbReference type="GO" id="GO:0016757">
    <property type="term" value="F:glycosyltransferase activity"/>
    <property type="evidence" value="ECO:0007669"/>
    <property type="project" value="UniProtKB-KW"/>
</dbReference>
<evidence type="ECO:0000256" key="4">
    <source>
        <dbReference type="SAM" id="Phobius"/>
    </source>
</evidence>
<keyword evidence="2 5" id="KW-0328">Glycosyltransferase</keyword>
<dbReference type="PANTHER" id="PTHR43630:SF1">
    <property type="entry name" value="POLY-BETA-1,6-N-ACETYL-D-GLUCOSAMINE SYNTHASE"/>
    <property type="match status" value="1"/>
</dbReference>
<feature type="transmembrane region" description="Helical" evidence="4">
    <location>
        <begin position="433"/>
        <end position="454"/>
    </location>
</feature>
<dbReference type="Pfam" id="PF13641">
    <property type="entry name" value="Glyco_tranf_2_3"/>
    <property type="match status" value="1"/>
</dbReference>
<sequence>MQLFQIHAFLRNAAGLKRFPEWRAVAAVAAAWLLGARPAFAQPMPTSGRIPSFSEFPLAATLASVLFLIVVIMMLYAVRHFIFTINRLLGEQRHPYLDIAIARWPMITVFIAAHNEEKVVAGCIEALLNTDYPADQLKIIPVNDRSTDKTGAIIDRYVARFPARISPFHRTLGKAGKSAALKDALAFAEGDIAIIFDADYVPGRGLLKQLAAPFFDPEVGAVMGRVVPVNSGANLLTRMLDLERSGGYQVDQQARMNMNLLPQYGGTVGGVRLSAVEAVGGWHDDTLAEDTDITYRLMFNGWKTVYSNRSECYEEVPEEWKVRIKQVKRWAKGHNQVMARYWWQFACSPYLTLAQRIDGLLLLFVFLIPLLMLIGWGLVLGLYFLNAGSMLSQLIPIFALMVYGTLGNFAAFFEIVIAVLLDGHRKRLRLLPLNILGFLVSLFAISGAVGSLALDALFKREMVWEKTIRYRKGAAK</sequence>
<evidence type="ECO:0000313" key="5">
    <source>
        <dbReference type="EMBL" id="XBP70533.1"/>
    </source>
</evidence>
<protein>
    <submittedName>
        <fullName evidence="5">Glycosyltransferase</fullName>
        <ecNumber evidence="5">2.4.-.-</ecNumber>
    </submittedName>
</protein>
<keyword evidence="3 5" id="KW-0808">Transferase</keyword>
<dbReference type="SUPFAM" id="SSF53448">
    <property type="entry name" value="Nucleotide-diphospho-sugar transferases"/>
    <property type="match status" value="1"/>
</dbReference>
<dbReference type="PANTHER" id="PTHR43630">
    <property type="entry name" value="POLY-BETA-1,6-N-ACETYL-D-GLUCOSAMINE SYNTHASE"/>
    <property type="match status" value="1"/>
</dbReference>
<evidence type="ECO:0000256" key="1">
    <source>
        <dbReference type="ARBA" id="ARBA00006739"/>
    </source>
</evidence>
<dbReference type="AlphaFoldDB" id="A0AAU7LSV9"/>
<organism evidence="5">
    <name type="scientific">Polaromonas hydrogenivorans</name>
    <dbReference type="NCBI Taxonomy" id="335476"/>
    <lineage>
        <taxon>Bacteria</taxon>
        <taxon>Pseudomonadati</taxon>
        <taxon>Pseudomonadota</taxon>
        <taxon>Betaproteobacteria</taxon>
        <taxon>Burkholderiales</taxon>
        <taxon>Comamonadaceae</taxon>
        <taxon>Polaromonas</taxon>
    </lineage>
</organism>
<feature type="transmembrane region" description="Helical" evidence="4">
    <location>
        <begin position="397"/>
        <end position="421"/>
    </location>
</feature>
<proteinExistence type="inferred from homology"/>